<protein>
    <submittedName>
        <fullName evidence="2">Uncharacterized protein</fullName>
    </submittedName>
</protein>
<evidence type="ECO:0000313" key="2">
    <source>
        <dbReference type="EMBL" id="KAL1596291.1"/>
    </source>
</evidence>
<name>A0ABR3QVX1_9PLEO</name>
<comment type="caution">
    <text evidence="2">The sequence shown here is derived from an EMBL/GenBank/DDBJ whole genome shotgun (WGS) entry which is preliminary data.</text>
</comment>
<proteinExistence type="predicted"/>
<evidence type="ECO:0000313" key="3">
    <source>
        <dbReference type="Proteomes" id="UP001521785"/>
    </source>
</evidence>
<gene>
    <name evidence="2" type="ORF">SLS60_008936</name>
</gene>
<organism evidence="2 3">
    <name type="scientific">Paraconiothyrium brasiliense</name>
    <dbReference type="NCBI Taxonomy" id="300254"/>
    <lineage>
        <taxon>Eukaryota</taxon>
        <taxon>Fungi</taxon>
        <taxon>Dikarya</taxon>
        <taxon>Ascomycota</taxon>
        <taxon>Pezizomycotina</taxon>
        <taxon>Dothideomycetes</taxon>
        <taxon>Pleosporomycetidae</taxon>
        <taxon>Pleosporales</taxon>
        <taxon>Massarineae</taxon>
        <taxon>Didymosphaeriaceae</taxon>
        <taxon>Paraconiothyrium</taxon>
    </lineage>
</organism>
<keyword evidence="3" id="KW-1185">Reference proteome</keyword>
<dbReference type="EMBL" id="JAKJXO020000014">
    <property type="protein sequence ID" value="KAL1596291.1"/>
    <property type="molecule type" value="Genomic_DNA"/>
</dbReference>
<reference evidence="2 3" key="1">
    <citation type="submission" date="2024-02" db="EMBL/GenBank/DDBJ databases">
        <title>De novo assembly and annotation of 12 fungi associated with fruit tree decline syndrome in Ontario, Canada.</title>
        <authorList>
            <person name="Sulman M."/>
            <person name="Ellouze W."/>
            <person name="Ilyukhin E."/>
        </authorList>
    </citation>
    <scope>NUCLEOTIDE SEQUENCE [LARGE SCALE GENOMIC DNA]</scope>
    <source>
        <strain evidence="2 3">M42-189</strain>
    </source>
</reference>
<feature type="region of interest" description="Disordered" evidence="1">
    <location>
        <begin position="1"/>
        <end position="23"/>
    </location>
</feature>
<accession>A0ABR3QVX1</accession>
<feature type="compositionally biased region" description="Basic residues" evidence="1">
    <location>
        <begin position="1"/>
        <end position="12"/>
    </location>
</feature>
<feature type="compositionally biased region" description="Polar residues" evidence="1">
    <location>
        <begin position="14"/>
        <end position="23"/>
    </location>
</feature>
<dbReference type="Proteomes" id="UP001521785">
    <property type="component" value="Unassembled WGS sequence"/>
</dbReference>
<sequence length="172" mass="18446">MTSRSFLRRRVPQLRSTNGRRQPQEKLTTVIGSTNDVLPPNHPDVDLTKDGQTCPVVGATTDHHHNLHKHPSVPIPEPKSPLATECPALKNAVQEPKSQAMDDAICPVVGTATTILPPDHPDTTKAKEGDVCPVTKASVEHHKEKVHTHPSLQAASDVAVCPVTGQHGPAHA</sequence>
<evidence type="ECO:0000256" key="1">
    <source>
        <dbReference type="SAM" id="MobiDB-lite"/>
    </source>
</evidence>